<dbReference type="InterPro" id="IPR003583">
    <property type="entry name" value="Hlx-hairpin-Hlx_DNA-bd_motif"/>
</dbReference>
<evidence type="ECO:0000256" key="2">
    <source>
        <dbReference type="ARBA" id="ARBA00022763"/>
    </source>
</evidence>
<dbReference type="NCBIfam" id="TIGR00084">
    <property type="entry name" value="ruvA"/>
    <property type="match status" value="1"/>
</dbReference>
<dbReference type="InterPro" id="IPR013849">
    <property type="entry name" value="DNA_helicase_Holl-junc_RuvA_I"/>
</dbReference>
<comment type="similarity">
    <text evidence="6">Belongs to the RuvA family.</text>
</comment>
<evidence type="ECO:0000259" key="7">
    <source>
        <dbReference type="SMART" id="SM00278"/>
    </source>
</evidence>
<dbReference type="Gene3D" id="1.10.8.10">
    <property type="entry name" value="DNA helicase RuvA subunit, C-terminal domain"/>
    <property type="match status" value="1"/>
</dbReference>
<dbReference type="Pfam" id="PF01330">
    <property type="entry name" value="RuvA_N"/>
    <property type="match status" value="1"/>
</dbReference>
<dbReference type="GO" id="GO:0005524">
    <property type="term" value="F:ATP binding"/>
    <property type="evidence" value="ECO:0007669"/>
    <property type="project" value="InterPro"/>
</dbReference>
<proteinExistence type="inferred from homology"/>
<dbReference type="GO" id="GO:0048476">
    <property type="term" value="C:Holliday junction resolvase complex"/>
    <property type="evidence" value="ECO:0007669"/>
    <property type="project" value="UniProtKB-UniRule"/>
</dbReference>
<dbReference type="Gene3D" id="2.40.50.140">
    <property type="entry name" value="Nucleic acid-binding proteins"/>
    <property type="match status" value="1"/>
</dbReference>
<dbReference type="EMBL" id="JABTTY010000001">
    <property type="protein sequence ID" value="MBE7525152.1"/>
    <property type="molecule type" value="Genomic_DNA"/>
</dbReference>
<comment type="subunit">
    <text evidence="6">Homotetramer. Forms an RuvA(8)-RuvB(12)-Holliday junction (HJ) complex. HJ DNA is sandwiched between 2 RuvA tetramers; dsDNA enters through RuvA and exits via RuvB. An RuvB hexamer assembles on each DNA strand where it exits the tetramer. Each RuvB hexamer is contacted by two RuvA subunits (via domain III) on 2 adjacent RuvB subunits; this complex drives branch migration. In the full resolvosome a probable DNA-RuvA(4)-RuvB(12)-RuvC(2) complex forms which resolves the HJ.</text>
</comment>
<protein>
    <recommendedName>
        <fullName evidence="6">Holliday junction branch migration complex subunit RuvA</fullName>
    </recommendedName>
</protein>
<dbReference type="Gene3D" id="1.10.150.20">
    <property type="entry name" value="5' to 3' exonuclease, C-terminal subdomain"/>
    <property type="match status" value="1"/>
</dbReference>
<keyword evidence="4 6" id="KW-0233">DNA recombination</keyword>
<accession>A0A928TRV5</accession>
<dbReference type="GO" id="GO:0006310">
    <property type="term" value="P:DNA recombination"/>
    <property type="evidence" value="ECO:0007669"/>
    <property type="project" value="UniProtKB-UniRule"/>
</dbReference>
<dbReference type="GO" id="GO:0009378">
    <property type="term" value="F:four-way junction helicase activity"/>
    <property type="evidence" value="ECO:0007669"/>
    <property type="project" value="InterPro"/>
</dbReference>
<keyword evidence="1 6" id="KW-0963">Cytoplasm</keyword>
<dbReference type="HAMAP" id="MF_00031">
    <property type="entry name" value="DNA_HJ_migration_RuvA"/>
    <property type="match status" value="1"/>
</dbReference>
<dbReference type="AlphaFoldDB" id="A0A928TRV5"/>
<feature type="domain" description="Helix-hairpin-helix DNA-binding motif class 1" evidence="7">
    <location>
        <begin position="72"/>
        <end position="91"/>
    </location>
</feature>
<dbReference type="InterPro" id="IPR010994">
    <property type="entry name" value="RuvA_2-like"/>
</dbReference>
<comment type="domain">
    <text evidence="6">Has three domains with a flexible linker between the domains II and III and assumes an 'L' shape. Domain III is highly mobile and contacts RuvB.</text>
</comment>
<dbReference type="SUPFAM" id="SSF46929">
    <property type="entry name" value="DNA helicase RuvA subunit, C-terminal domain"/>
    <property type="match status" value="1"/>
</dbReference>
<keyword evidence="5 6" id="KW-0234">DNA repair</keyword>
<dbReference type="InterPro" id="IPR011114">
    <property type="entry name" value="RuvA_C"/>
</dbReference>
<dbReference type="InterPro" id="IPR012340">
    <property type="entry name" value="NA-bd_OB-fold"/>
</dbReference>
<comment type="function">
    <text evidence="6">The RuvA-RuvB-RuvC complex processes Holliday junction (HJ) DNA during genetic recombination and DNA repair, while the RuvA-RuvB complex plays an important role in the rescue of blocked DNA replication forks via replication fork reversal (RFR). RuvA specifically binds to HJ cruciform DNA, conferring on it an open structure. The RuvB hexamer acts as an ATP-dependent pump, pulling dsDNA into and through the RuvAB complex. HJ branch migration allows RuvC to scan DNA until it finds its consensus sequence, where it cleaves and resolves the cruciform DNA.</text>
</comment>
<dbReference type="CDD" id="cd14332">
    <property type="entry name" value="UBA_RuvA_C"/>
    <property type="match status" value="1"/>
</dbReference>
<comment type="caution">
    <text evidence="6">Lacks conserved residue(s) required for the propagation of feature annotation.</text>
</comment>
<evidence type="ECO:0000256" key="1">
    <source>
        <dbReference type="ARBA" id="ARBA00022490"/>
    </source>
</evidence>
<evidence type="ECO:0000256" key="6">
    <source>
        <dbReference type="HAMAP-Rule" id="MF_00031"/>
    </source>
</evidence>
<keyword evidence="3 6" id="KW-0238">DNA-binding</keyword>
<evidence type="ECO:0000313" key="8">
    <source>
        <dbReference type="EMBL" id="MBE7525152.1"/>
    </source>
</evidence>
<comment type="subcellular location">
    <subcellularLocation>
        <location evidence="6">Cytoplasm</location>
    </subcellularLocation>
</comment>
<dbReference type="InterPro" id="IPR000085">
    <property type="entry name" value="RuvA"/>
</dbReference>
<dbReference type="SMART" id="SM00278">
    <property type="entry name" value="HhH1"/>
    <property type="match status" value="2"/>
</dbReference>
<feature type="region of interest" description="Domain III" evidence="6">
    <location>
        <begin position="142"/>
        <end position="185"/>
    </location>
</feature>
<evidence type="ECO:0000256" key="5">
    <source>
        <dbReference type="ARBA" id="ARBA00023204"/>
    </source>
</evidence>
<dbReference type="GO" id="GO:0005737">
    <property type="term" value="C:cytoplasm"/>
    <property type="evidence" value="ECO:0007669"/>
    <property type="project" value="UniProtKB-SubCell"/>
</dbReference>
<dbReference type="SUPFAM" id="SSF50249">
    <property type="entry name" value="Nucleic acid-binding proteins"/>
    <property type="match status" value="1"/>
</dbReference>
<comment type="caution">
    <text evidence="8">The sequence shown here is derived from an EMBL/GenBank/DDBJ whole genome shotgun (WGS) entry which is preliminary data.</text>
</comment>
<evidence type="ECO:0000313" key="9">
    <source>
        <dbReference type="Proteomes" id="UP000710385"/>
    </source>
</evidence>
<dbReference type="GO" id="GO:0000400">
    <property type="term" value="F:four-way junction DNA binding"/>
    <property type="evidence" value="ECO:0007669"/>
    <property type="project" value="UniProtKB-UniRule"/>
</dbReference>
<evidence type="ECO:0000256" key="3">
    <source>
        <dbReference type="ARBA" id="ARBA00023125"/>
    </source>
</evidence>
<feature type="domain" description="Helix-hairpin-helix DNA-binding motif class 1" evidence="7">
    <location>
        <begin position="107"/>
        <end position="126"/>
    </location>
</feature>
<organism evidence="8 9">
    <name type="scientific">candidate division WWE3 bacterium</name>
    <dbReference type="NCBI Taxonomy" id="2053526"/>
    <lineage>
        <taxon>Bacteria</taxon>
        <taxon>Katanobacteria</taxon>
    </lineage>
</organism>
<name>A0A928TRV5_UNCKA</name>
<evidence type="ECO:0000256" key="4">
    <source>
        <dbReference type="ARBA" id="ARBA00023172"/>
    </source>
</evidence>
<dbReference type="Pfam" id="PF07499">
    <property type="entry name" value="RuvA_C"/>
    <property type="match status" value="1"/>
</dbReference>
<dbReference type="GO" id="GO:0006281">
    <property type="term" value="P:DNA repair"/>
    <property type="evidence" value="ECO:0007669"/>
    <property type="project" value="UniProtKB-UniRule"/>
</dbReference>
<keyword evidence="2 6" id="KW-0227">DNA damage</keyword>
<dbReference type="InterPro" id="IPR036267">
    <property type="entry name" value="RuvA_C_sf"/>
</dbReference>
<dbReference type="SUPFAM" id="SSF47781">
    <property type="entry name" value="RuvA domain 2-like"/>
    <property type="match status" value="1"/>
</dbReference>
<dbReference type="Proteomes" id="UP000710385">
    <property type="component" value="Unassembled WGS sequence"/>
</dbReference>
<sequence>MIGFLRGIIASVKPASVLLDVGGIGYVVHASPGTLSGLRKGEETTLYIHDHLREDSHDLFGFPAEEDLELFERLISVSGVGPKVGLAMLSLGRAEAVRKAIMNGDLALLTSVPGIGKKIAQKIILELKGQLVEEDTAPGPDREVIDALVSLGYSAHQAREAMKLVPAEITDVSLRVREALRIVSA</sequence>
<reference evidence="8" key="1">
    <citation type="submission" date="2020-05" db="EMBL/GenBank/DDBJ databases">
        <title>High-Quality Genomes of Partial-Nitritation/Anammox System by Hierarchical Clustering Based Hybrid Assembly.</title>
        <authorList>
            <person name="Liu L."/>
            <person name="Wang Y."/>
            <person name="Che Y."/>
            <person name="Chen Y."/>
            <person name="Xia Y."/>
            <person name="Luo R."/>
            <person name="Cheng S.H."/>
            <person name="Zheng C."/>
            <person name="Zhang T."/>
        </authorList>
    </citation>
    <scope>NUCLEOTIDE SEQUENCE</scope>
    <source>
        <strain evidence="8">H1_PAT1</strain>
    </source>
</reference>
<dbReference type="Pfam" id="PF14520">
    <property type="entry name" value="HHH_5"/>
    <property type="match status" value="1"/>
</dbReference>
<gene>
    <name evidence="6 8" type="primary">ruvA</name>
    <name evidence="8" type="ORF">HS096_02045</name>
</gene>
<dbReference type="GO" id="GO:0009379">
    <property type="term" value="C:Holliday junction helicase complex"/>
    <property type="evidence" value="ECO:0007669"/>
    <property type="project" value="InterPro"/>
</dbReference>